<dbReference type="RefSeq" id="WP_169586512.1">
    <property type="nucleotide sequence ID" value="NZ_JABBGK010000001.1"/>
</dbReference>
<sequence>MSDTTINLALPYILPSQAQKHVTHNEALQALDAIVQLTIAERRTAPPEAPVEGRCYWVTPPASGDWSGKEQRLAFRQDDAWIFVTPRAGWRGFEQTDGRLKVFSGTDWLDLPTAADLEVSTLGLSTTADAMNRLAVRSPASLFTHDGSDHRMKLNKAATDDTASLLLQSGWQGKAEIGLAGEDRLSIKVSPDGSTWTTALVISPDGIVRADHRPLARASLAAATFAPAAGTETGFDDLIPAARGFTLGAPLSSGHGSGLLVPVSGVYQLHLTVEASSSSGHAVLLRRNGTEDLLAVRGGTGTHASTALAQLDAGDTLTLLHAGSATLVFGRTATELSAAML</sequence>
<dbReference type="InterPro" id="IPR021251">
    <property type="entry name" value="DUF2793"/>
</dbReference>
<dbReference type="EMBL" id="JABBGK010000001">
    <property type="protein sequence ID" value="NML72758.1"/>
    <property type="molecule type" value="Genomic_DNA"/>
</dbReference>
<dbReference type="Pfam" id="PF10983">
    <property type="entry name" value="DUF2793"/>
    <property type="match status" value="1"/>
</dbReference>
<organism evidence="1 2">
    <name type="scientific">Rhizobium terricola</name>
    <dbReference type="NCBI Taxonomy" id="2728849"/>
    <lineage>
        <taxon>Bacteria</taxon>
        <taxon>Pseudomonadati</taxon>
        <taxon>Pseudomonadota</taxon>
        <taxon>Alphaproteobacteria</taxon>
        <taxon>Hyphomicrobiales</taxon>
        <taxon>Rhizobiaceae</taxon>
        <taxon>Rhizobium/Agrobacterium group</taxon>
        <taxon>Rhizobium</taxon>
    </lineage>
</organism>
<dbReference type="Proteomes" id="UP000541470">
    <property type="component" value="Unassembled WGS sequence"/>
</dbReference>
<evidence type="ECO:0000313" key="1">
    <source>
        <dbReference type="EMBL" id="NML72758.1"/>
    </source>
</evidence>
<protein>
    <submittedName>
        <fullName evidence="1">DUF2793 domain-containing protein</fullName>
    </submittedName>
</protein>
<accession>A0A7Y0ASR6</accession>
<evidence type="ECO:0000313" key="2">
    <source>
        <dbReference type="Proteomes" id="UP000541470"/>
    </source>
</evidence>
<keyword evidence="2" id="KW-1185">Reference proteome</keyword>
<name>A0A7Y0ASR6_9HYPH</name>
<proteinExistence type="predicted"/>
<comment type="caution">
    <text evidence="1">The sequence shown here is derived from an EMBL/GenBank/DDBJ whole genome shotgun (WGS) entry which is preliminary data.</text>
</comment>
<dbReference type="AlphaFoldDB" id="A0A7Y0ASR6"/>
<gene>
    <name evidence="1" type="ORF">HHL25_01335</name>
</gene>
<reference evidence="1 2" key="1">
    <citation type="submission" date="2020-04" db="EMBL/GenBank/DDBJ databases">
        <title>Rhizobium sp. S-51 isolated from soil.</title>
        <authorList>
            <person name="Dahal R.H."/>
        </authorList>
    </citation>
    <scope>NUCLEOTIDE SEQUENCE [LARGE SCALE GENOMIC DNA]</scope>
    <source>
        <strain evidence="1 2">S-51</strain>
    </source>
</reference>